<evidence type="ECO:0000313" key="2">
    <source>
        <dbReference type="Proteomes" id="UP000180215"/>
    </source>
</evidence>
<gene>
    <name evidence="1" type="ORF">BK022_12330</name>
</gene>
<evidence type="ECO:0000313" key="1">
    <source>
        <dbReference type="EMBL" id="OHV16414.1"/>
    </source>
</evidence>
<comment type="caution">
    <text evidence="1">The sequence shown here is derived from an EMBL/GenBank/DDBJ whole genome shotgun (WGS) entry which is preliminary data.</text>
</comment>
<dbReference type="AlphaFoldDB" id="A0A1S1P8Z3"/>
<evidence type="ECO:0008006" key="3">
    <source>
        <dbReference type="Google" id="ProtNLM"/>
    </source>
</evidence>
<dbReference type="InterPro" id="IPR029044">
    <property type="entry name" value="Nucleotide-diphossugar_trans"/>
</dbReference>
<dbReference type="EMBL" id="MNAO01000130">
    <property type="protein sequence ID" value="OHV16414.1"/>
    <property type="molecule type" value="Genomic_DNA"/>
</dbReference>
<name>A0A1S1P8Z3_METEX</name>
<dbReference type="Proteomes" id="UP000180215">
    <property type="component" value="Unassembled WGS sequence"/>
</dbReference>
<organism evidence="1 2">
    <name type="scientific">Methylorubrum extorquens</name>
    <name type="common">Methylobacterium dichloromethanicum</name>
    <name type="synonym">Methylobacterium extorquens</name>
    <dbReference type="NCBI Taxonomy" id="408"/>
    <lineage>
        <taxon>Bacteria</taxon>
        <taxon>Pseudomonadati</taxon>
        <taxon>Pseudomonadota</taxon>
        <taxon>Alphaproteobacteria</taxon>
        <taxon>Hyphomicrobiales</taxon>
        <taxon>Methylobacteriaceae</taxon>
        <taxon>Methylorubrum</taxon>
    </lineage>
</organism>
<dbReference type="SUPFAM" id="SSF53448">
    <property type="entry name" value="Nucleotide-diphospho-sugar transferases"/>
    <property type="match status" value="1"/>
</dbReference>
<accession>A0A1S1P8Z3</accession>
<reference evidence="1 2" key="1">
    <citation type="submission" date="2016-10" db="EMBL/GenBank/DDBJ databases">
        <title>Draft genome sequence of Methylobacterium extorquens CP3, a seed endophyte of Crotalaria pumila with plant growth-promoting and metal tolerance properties.</title>
        <authorList>
            <person name="Sanchez-Lopez A.S."/>
            <person name="Van Hamme J.D."/>
            <person name="Thijs S."/>
            <person name="Mcammond B.M."/>
            <person name="Stevens V."/>
            <person name="Gonzalez-Chavez M.D.C."/>
            <person name="Vangronsveld J."/>
        </authorList>
    </citation>
    <scope>NUCLEOTIDE SEQUENCE [LARGE SCALE GENOMIC DNA]</scope>
    <source>
        <strain evidence="1 2">CP3</strain>
    </source>
</reference>
<protein>
    <recommendedName>
        <fullName evidence="3">Nucleotide-diphospho-sugar transferase domain-containing protein</fullName>
    </recommendedName>
</protein>
<proteinExistence type="predicted"/>
<sequence length="251" mass="27966">MAVVSMESWRLFHGPDVNFLIITDMARDAALSVVPADFHSNMMVWTIRADETFEYCLQRYRIAEWPQANDFQPLLYLDTDVMFDAYFDDKLVELLLSDKIFVAHETNATLRSTPSVGSQLVELDPHFYADGLPGFNSGTIGVPNSKDHRIDLLAIGEVMVRYATLADGGRLALHWFDQACANYVLAKRGKVSGAFTDTMSFVGHGEKPLVPPRGLAHFWGGTDKLSIMRAYMEELKQTASRGPRGDVGGRG</sequence>